<dbReference type="InterPro" id="IPR039903">
    <property type="entry name" value="Zswim2"/>
</dbReference>
<protein>
    <recommendedName>
        <fullName evidence="4">RING-type domain-containing protein</fullName>
    </recommendedName>
</protein>
<dbReference type="AlphaFoldDB" id="A0A3A3A9R0"/>
<proteinExistence type="predicted"/>
<feature type="region of interest" description="Disordered" evidence="1">
    <location>
        <begin position="99"/>
        <end position="172"/>
    </location>
</feature>
<evidence type="ECO:0000256" key="1">
    <source>
        <dbReference type="SAM" id="MobiDB-lite"/>
    </source>
</evidence>
<sequence length="221" mass="24883">MSLIPPGRTTRYFTLQEDEFPARNPFAPLHQGMVTTRLAYSSLPSPTDFSRPPANTIHTTSLIPGEKSRKNVVRRSIEGECGICILPFSVDPDDGSFVGCVTRDGGETDSESLPLDEDDGEEGDEMLVDGLTDYEDCDDDDEDSENEDDAEDQSDNEDNDDDNDHDDEDIKDAKDKDPIVWCKVQCGTNYHRSCLETWIATFKNEVYRRPTCPTCRAIWKE</sequence>
<dbReference type="STRING" id="2070753.A0A3A3A9R0"/>
<keyword evidence="3" id="KW-1185">Reference proteome</keyword>
<organism evidence="2 3">
    <name type="scientific">Aspergillus sclerotialis</name>
    <dbReference type="NCBI Taxonomy" id="2070753"/>
    <lineage>
        <taxon>Eukaryota</taxon>
        <taxon>Fungi</taxon>
        <taxon>Dikarya</taxon>
        <taxon>Ascomycota</taxon>
        <taxon>Pezizomycotina</taxon>
        <taxon>Eurotiomycetes</taxon>
        <taxon>Eurotiomycetidae</taxon>
        <taxon>Eurotiales</taxon>
        <taxon>Aspergillaceae</taxon>
        <taxon>Aspergillus</taxon>
        <taxon>Aspergillus subgen. Polypaecilum</taxon>
    </lineage>
</organism>
<dbReference type="Proteomes" id="UP000266188">
    <property type="component" value="Unassembled WGS sequence"/>
</dbReference>
<feature type="compositionally biased region" description="Acidic residues" evidence="1">
    <location>
        <begin position="107"/>
        <end position="170"/>
    </location>
</feature>
<accession>A0A3A3A9R0</accession>
<evidence type="ECO:0000313" key="3">
    <source>
        <dbReference type="Proteomes" id="UP000266188"/>
    </source>
</evidence>
<dbReference type="InterPro" id="IPR013083">
    <property type="entry name" value="Znf_RING/FYVE/PHD"/>
</dbReference>
<evidence type="ECO:0000313" key="2">
    <source>
        <dbReference type="EMBL" id="RJE26091.1"/>
    </source>
</evidence>
<reference evidence="3" key="1">
    <citation type="submission" date="2017-02" db="EMBL/GenBank/DDBJ databases">
        <authorList>
            <person name="Tafer H."/>
            <person name="Lopandic K."/>
        </authorList>
    </citation>
    <scope>NUCLEOTIDE SEQUENCE [LARGE SCALE GENOMIC DNA]</scope>
    <source>
        <strain evidence="3">CBS 366.77</strain>
    </source>
</reference>
<dbReference type="Gene3D" id="3.30.40.10">
    <property type="entry name" value="Zinc/RING finger domain, C3HC4 (zinc finger)"/>
    <property type="match status" value="1"/>
</dbReference>
<dbReference type="OrthoDB" id="4511163at2759"/>
<comment type="caution">
    <text evidence="2">The sequence shown here is derived from an EMBL/GenBank/DDBJ whole genome shotgun (WGS) entry which is preliminary data.</text>
</comment>
<dbReference type="GO" id="GO:0061630">
    <property type="term" value="F:ubiquitin protein ligase activity"/>
    <property type="evidence" value="ECO:0007669"/>
    <property type="project" value="InterPro"/>
</dbReference>
<dbReference type="EMBL" id="MVGC01000029">
    <property type="protein sequence ID" value="RJE26091.1"/>
    <property type="molecule type" value="Genomic_DNA"/>
</dbReference>
<dbReference type="PANTHER" id="PTHR21540:SF0">
    <property type="entry name" value="PHD FAMILY PROTEIN"/>
    <property type="match status" value="1"/>
</dbReference>
<evidence type="ECO:0008006" key="4">
    <source>
        <dbReference type="Google" id="ProtNLM"/>
    </source>
</evidence>
<name>A0A3A3A9R0_9EURO</name>
<dbReference type="SUPFAM" id="SSF57850">
    <property type="entry name" value="RING/U-box"/>
    <property type="match status" value="1"/>
</dbReference>
<dbReference type="PANTHER" id="PTHR21540">
    <property type="entry name" value="RING FINGER AND SWIM DOMAIN-CONTAINING PROTEIN 2"/>
    <property type="match status" value="1"/>
</dbReference>
<gene>
    <name evidence="2" type="ORF">PHISCL_01534</name>
</gene>